<dbReference type="STRING" id="445710.ATSB10_20660"/>
<gene>
    <name evidence="3" type="ORF">ATSB10_20660</name>
</gene>
<dbReference type="KEGG" id="dtx:ATSB10_20660"/>
<proteinExistence type="predicted"/>
<dbReference type="InterPro" id="IPR011010">
    <property type="entry name" value="DNA_brk_join_enz"/>
</dbReference>
<keyword evidence="4" id="KW-1185">Reference proteome</keyword>
<name>A0A160N1A9_9GAMM</name>
<reference evidence="3 4" key="1">
    <citation type="submission" date="2016-02" db="EMBL/GenBank/DDBJ databases">
        <title>Complete genome sequencing and analysis of ATSB10, Dyella thiooxydans isolated from rhizosphere soil of sunflower (Helianthus annuus L.).</title>
        <authorList>
            <person name="Lee Y."/>
            <person name="Hwangbo K."/>
            <person name="Chung H."/>
            <person name="Yoo J."/>
            <person name="Kim K.Y."/>
            <person name="Sa T.M."/>
            <person name="Um Y."/>
            <person name="Madhaiyan M."/>
        </authorList>
    </citation>
    <scope>NUCLEOTIDE SEQUENCE [LARGE SCALE GENOMIC DNA]</scope>
    <source>
        <strain evidence="3 4">ATSB10</strain>
    </source>
</reference>
<dbReference type="PATRIC" id="fig|445710.3.peg.2063"/>
<dbReference type="Proteomes" id="UP000077255">
    <property type="component" value="Chromosome"/>
</dbReference>
<dbReference type="EMBL" id="CP014841">
    <property type="protein sequence ID" value="AND69520.1"/>
    <property type="molecule type" value="Genomic_DNA"/>
</dbReference>
<dbReference type="GO" id="GO:0003677">
    <property type="term" value="F:DNA binding"/>
    <property type="evidence" value="ECO:0007669"/>
    <property type="project" value="UniProtKB-KW"/>
</dbReference>
<evidence type="ECO:0000313" key="4">
    <source>
        <dbReference type="Proteomes" id="UP000077255"/>
    </source>
</evidence>
<sequence>MSELNKAIEQLRGVRHETLDHMLGHFAESGRYKELASATREDYAYCRLALQRYKTKLGCSFAELDRAKITTPLIQKLIDTIASTHPSKANHIKRYLSAAYKWGVQRGYVSSNPAKVVQQAKERMAHRMPSEDTMHNVIAFLRERGALSGRRAGAVASYVWAVAEIAYRLRLRSVEVRMLTDDSATDEGIIVVRTKGSAGNITRWSPELREAWGWLVDRRARIWLKKGTPQAKLLRPLVVAEDGSPLSKSALNSAWKRAMAAAIEAKVIGSDERFGLHGLKHRGVTDTPGTKADKKLASGHKSDAMVELYDHEVPTVNPAGRSRRFT</sequence>
<protein>
    <recommendedName>
        <fullName evidence="5">Integrase</fullName>
    </recommendedName>
</protein>
<organism evidence="3 4">
    <name type="scientific">Dyella thiooxydans</name>
    <dbReference type="NCBI Taxonomy" id="445710"/>
    <lineage>
        <taxon>Bacteria</taxon>
        <taxon>Pseudomonadati</taxon>
        <taxon>Pseudomonadota</taxon>
        <taxon>Gammaproteobacteria</taxon>
        <taxon>Lysobacterales</taxon>
        <taxon>Rhodanobacteraceae</taxon>
        <taxon>Dyella</taxon>
    </lineage>
</organism>
<dbReference type="Gene3D" id="1.10.150.130">
    <property type="match status" value="1"/>
</dbReference>
<dbReference type="InterPro" id="IPR013762">
    <property type="entry name" value="Integrase-like_cat_sf"/>
</dbReference>
<evidence type="ECO:0008006" key="5">
    <source>
        <dbReference type="Google" id="ProtNLM"/>
    </source>
</evidence>
<dbReference type="InterPro" id="IPR010998">
    <property type="entry name" value="Integrase_recombinase_N"/>
</dbReference>
<evidence type="ECO:0000256" key="1">
    <source>
        <dbReference type="ARBA" id="ARBA00023125"/>
    </source>
</evidence>
<dbReference type="Gene3D" id="1.10.443.10">
    <property type="entry name" value="Intergrase catalytic core"/>
    <property type="match status" value="1"/>
</dbReference>
<evidence type="ECO:0000256" key="2">
    <source>
        <dbReference type="ARBA" id="ARBA00023172"/>
    </source>
</evidence>
<keyword evidence="1" id="KW-0238">DNA-binding</keyword>
<keyword evidence="2" id="KW-0233">DNA recombination</keyword>
<dbReference type="GO" id="GO:0006310">
    <property type="term" value="P:DNA recombination"/>
    <property type="evidence" value="ECO:0007669"/>
    <property type="project" value="UniProtKB-KW"/>
</dbReference>
<dbReference type="GO" id="GO:0015074">
    <property type="term" value="P:DNA integration"/>
    <property type="evidence" value="ECO:0007669"/>
    <property type="project" value="InterPro"/>
</dbReference>
<dbReference type="AlphaFoldDB" id="A0A160N1A9"/>
<evidence type="ECO:0000313" key="3">
    <source>
        <dbReference type="EMBL" id="AND69520.1"/>
    </source>
</evidence>
<dbReference type="SUPFAM" id="SSF56349">
    <property type="entry name" value="DNA breaking-rejoining enzymes"/>
    <property type="match status" value="1"/>
</dbReference>
<accession>A0A160N1A9</accession>